<dbReference type="EMBL" id="JADIIN010000015">
    <property type="protein sequence ID" value="MBF4468084.1"/>
    <property type="molecule type" value="Genomic_DNA"/>
</dbReference>
<dbReference type="Proteomes" id="UP000658733">
    <property type="component" value="Unassembled WGS sequence"/>
</dbReference>
<accession>A0A843ABP1</accession>
<dbReference type="RefSeq" id="WP_278521790.1">
    <property type="nucleotide sequence ID" value="NZ_JADIIN010000015.1"/>
</dbReference>
<name>A0A843ABP1_METAZ</name>
<organism evidence="1 2">
    <name type="scientific">Methanobrevibacter arboriphilus</name>
    <dbReference type="NCBI Taxonomy" id="39441"/>
    <lineage>
        <taxon>Archaea</taxon>
        <taxon>Methanobacteriati</taxon>
        <taxon>Methanobacteriota</taxon>
        <taxon>Methanomada group</taxon>
        <taxon>Methanobacteria</taxon>
        <taxon>Methanobacteriales</taxon>
        <taxon>Methanobacteriaceae</taxon>
        <taxon>Methanobrevibacter</taxon>
    </lineage>
</organism>
<evidence type="ECO:0000313" key="2">
    <source>
        <dbReference type="Proteomes" id="UP000658733"/>
    </source>
</evidence>
<evidence type="ECO:0000313" key="1">
    <source>
        <dbReference type="EMBL" id="MBF4468084.1"/>
    </source>
</evidence>
<sequence>MPVIGTYNHYRKEVKNILTTMNHKRVNYVRKSNKITLKFINSMQYDDLDDYLIAFKRCMWRYDDTFGKSLQLKEFNKNNQEKFFNDFVDEFHKCKYIGKLKEDYYEPYFEYLDKNKYEEYVDYKKNLKKNFK</sequence>
<gene>
    <name evidence="1" type="ORF">ISP01_01635</name>
</gene>
<protein>
    <submittedName>
        <fullName evidence="1">Uncharacterized protein</fullName>
    </submittedName>
</protein>
<comment type="caution">
    <text evidence="1">The sequence shown here is derived from an EMBL/GenBank/DDBJ whole genome shotgun (WGS) entry which is preliminary data.</text>
</comment>
<dbReference type="AlphaFoldDB" id="A0A843ABP1"/>
<proteinExistence type="predicted"/>
<reference evidence="1" key="1">
    <citation type="submission" date="2020-10" db="EMBL/GenBank/DDBJ databases">
        <title>Dehalococcoides mccartyi of a TCE/Cr reducing biochatode.</title>
        <authorList>
            <person name="Matturro B."/>
        </authorList>
    </citation>
    <scope>NUCLEOTIDE SEQUENCE</scope>
    <source>
        <strain evidence="1">Bin4</strain>
    </source>
</reference>